<feature type="region of interest" description="Disordered" evidence="15">
    <location>
        <begin position="807"/>
        <end position="840"/>
    </location>
</feature>
<dbReference type="CDD" id="cd00741">
    <property type="entry name" value="Lipase"/>
    <property type="match status" value="1"/>
</dbReference>
<evidence type="ECO:0000313" key="19">
    <source>
        <dbReference type="Proteomes" id="UP001489004"/>
    </source>
</evidence>
<evidence type="ECO:0000313" key="18">
    <source>
        <dbReference type="EMBL" id="KAK9829311.1"/>
    </source>
</evidence>
<dbReference type="EMBL" id="JALJOR010000001">
    <property type="protein sequence ID" value="KAK9829311.1"/>
    <property type="molecule type" value="Genomic_DNA"/>
</dbReference>
<feature type="transmembrane region" description="Helical" evidence="16">
    <location>
        <begin position="206"/>
        <end position="234"/>
    </location>
</feature>
<feature type="transmembrane region" description="Helical" evidence="16">
    <location>
        <begin position="94"/>
        <end position="121"/>
    </location>
</feature>
<keyword evidence="7" id="KW-0378">Hydrolase</keyword>
<keyword evidence="8" id="KW-0106">Calcium</keyword>
<evidence type="ECO:0000256" key="16">
    <source>
        <dbReference type="SAM" id="Phobius"/>
    </source>
</evidence>
<evidence type="ECO:0000256" key="13">
    <source>
        <dbReference type="ARBA" id="ARBA00024531"/>
    </source>
</evidence>
<feature type="transmembrane region" description="Helical" evidence="16">
    <location>
        <begin position="56"/>
        <end position="82"/>
    </location>
</feature>
<dbReference type="Gene3D" id="3.40.50.1820">
    <property type="entry name" value="alpha/beta hydrolase"/>
    <property type="match status" value="2"/>
</dbReference>
<dbReference type="GO" id="GO:0016042">
    <property type="term" value="P:lipid catabolic process"/>
    <property type="evidence" value="ECO:0007669"/>
    <property type="project" value="UniProtKB-KW"/>
</dbReference>
<evidence type="ECO:0000256" key="1">
    <source>
        <dbReference type="ARBA" id="ARBA00001913"/>
    </source>
</evidence>
<protein>
    <recommendedName>
        <fullName evidence="14">sn-1-specific diacylglycerol lipase</fullName>
        <ecNumber evidence="14">3.1.1.116</ecNumber>
    </recommendedName>
</protein>
<evidence type="ECO:0000256" key="14">
    <source>
        <dbReference type="ARBA" id="ARBA00026104"/>
    </source>
</evidence>
<feature type="compositionally biased region" description="Basic and acidic residues" evidence="15">
    <location>
        <begin position="686"/>
        <end position="697"/>
    </location>
</feature>
<comment type="subcellular location">
    <subcellularLocation>
        <location evidence="2">Cell membrane</location>
        <topology evidence="2">Multi-pass membrane protein</topology>
    </subcellularLocation>
</comment>
<evidence type="ECO:0000256" key="9">
    <source>
        <dbReference type="ARBA" id="ARBA00022963"/>
    </source>
</evidence>
<dbReference type="InterPro" id="IPR029058">
    <property type="entry name" value="AB_hydrolase_fold"/>
</dbReference>
<comment type="cofactor">
    <cofactor evidence="1">
        <name>Ca(2+)</name>
        <dbReference type="ChEBI" id="CHEBI:29108"/>
    </cofactor>
</comment>
<feature type="compositionally biased region" description="Basic and acidic residues" evidence="15">
    <location>
        <begin position="727"/>
        <end position="736"/>
    </location>
</feature>
<feature type="compositionally biased region" description="Basic and acidic residues" evidence="15">
    <location>
        <begin position="383"/>
        <end position="394"/>
    </location>
</feature>
<evidence type="ECO:0000256" key="4">
    <source>
        <dbReference type="ARBA" id="ARBA00022553"/>
    </source>
</evidence>
<dbReference type="Proteomes" id="UP001489004">
    <property type="component" value="Unassembled WGS sequence"/>
</dbReference>
<evidence type="ECO:0000256" key="3">
    <source>
        <dbReference type="ARBA" id="ARBA00022475"/>
    </source>
</evidence>
<keyword evidence="11" id="KW-0443">Lipid metabolism</keyword>
<feature type="domain" description="Fungal lipase-type" evidence="17">
    <location>
        <begin position="853"/>
        <end position="922"/>
    </location>
</feature>
<dbReference type="PANTHER" id="PTHR45792">
    <property type="entry name" value="DIACYLGLYCEROL LIPASE HOMOLOG-RELATED"/>
    <property type="match status" value="1"/>
</dbReference>
<sequence>MPALRIYGRRWHIATDVVPLPAACGAAFHFLWAIIFGALIGHYHMWKSCSGPGKEYIAATAGLMAVFVISFFAEVAMTWIGLQGTPLEVSRRRWIIPILYFQSFMWLAQIGLTVFGTWVVVHRRPLCWPEREQDDVQRILKTMITLTWIFTGLLGVCLFIVYNAYPDHTKERSWEARCRCLSAVFGCRQQMTQRASPDKAAPLSSIAQWISGLFGSIDLAPSDVTVALVLAAAAQRARRRMRIRRALEPKLEMLSNGATSITSSTAASTADLTELDDVSDAASDSDASSIASGIPKVQKMVRQKAQESGNLERGAGQAAQHAQRSSGGNREAHRKGQHARDPGLHDRDPDSARESPVRTISLSQISEDTLSQDNWGMPPSTEEVTRATGSRELEGDGGADGEGQGQRYSIDGVPLTRQISIKYPTVLTPTEQVDQVVGDMMDTKDAISHALGDRNRVSHATLAEASRFCRYALAVYAVKPLTETRCPCACPTACMCFGPTEIVTPESIRGDVLQLADIDGPDLLHFSHDNTALAHLPYMIVLDRPTRTVVVAIRGTVSIADLVTDAVVHPECINSWLPKGFRKKNRLRGRMYAHAGMVSAASAILEDLEAVGILPALMKDDQPNKAGAKGQPGSGTEAATRWSPGAGVQPGSQQEADKKQASDRRVAERAAHAPAGSKSDVQPGTGRDRSSDADPRAARRLGATTAGGMSGRHTNGQPYDTPFAGDDQQHEPRTDVTEDAAQPRQTDDHIAIDMPADAAADSRPAEQHSAAQRAQRSARGAAGDIEMGRISPDEEIRPGELEALSNAAPHTAPSATSRQTGHGGGTSDPELNQQQRQEGQEVGNIMKGVIDVKGWKLVLTGHSLGAGTAALVALKLRARFDDLHCWAFCPPGGLISQNLIPAMEQVCTSVVVGKDGVPRMSVNTLNRLMEEMVTALARCRYPKLQVIFGAWWRKANRPPSKDLFAAYHRIPLEARRVLERYHQSVDKKGRAMDMFPPGRIIFQRPIKTIGRKRRRMVPHRRMEKQWDAVWVTPREIIGEGILISKKMLTDHSLVDTVVPALRYTINHHPQNPKSASSKRRDEHKDEALADQAEELTGGVSGGLA</sequence>
<proteinExistence type="predicted"/>
<evidence type="ECO:0000256" key="2">
    <source>
        <dbReference type="ARBA" id="ARBA00004651"/>
    </source>
</evidence>
<dbReference type="InterPro" id="IPR002921">
    <property type="entry name" value="Fungal_lipase-type"/>
</dbReference>
<keyword evidence="4" id="KW-0597">Phosphoprotein</keyword>
<evidence type="ECO:0000256" key="10">
    <source>
        <dbReference type="ARBA" id="ARBA00022989"/>
    </source>
</evidence>
<evidence type="ECO:0000256" key="12">
    <source>
        <dbReference type="ARBA" id="ARBA00023136"/>
    </source>
</evidence>
<evidence type="ECO:0000256" key="11">
    <source>
        <dbReference type="ARBA" id="ARBA00023098"/>
    </source>
</evidence>
<dbReference type="SUPFAM" id="SSF53474">
    <property type="entry name" value="alpha/beta-Hydrolases"/>
    <property type="match status" value="2"/>
</dbReference>
<feature type="compositionally biased region" description="Low complexity" evidence="15">
    <location>
        <begin position="313"/>
        <end position="328"/>
    </location>
</feature>
<gene>
    <name evidence="18" type="ORF">WJX72_005111</name>
</gene>
<keyword evidence="10 16" id="KW-1133">Transmembrane helix</keyword>
<feature type="region of interest" description="Disordered" evidence="15">
    <location>
        <begin position="620"/>
        <end position="746"/>
    </location>
</feature>
<name>A0AAW1R7C1_9CHLO</name>
<reference evidence="18 19" key="1">
    <citation type="journal article" date="2024" name="Nat. Commun.">
        <title>Phylogenomics reveals the evolutionary origins of lichenization in chlorophyte algae.</title>
        <authorList>
            <person name="Puginier C."/>
            <person name="Libourel C."/>
            <person name="Otte J."/>
            <person name="Skaloud P."/>
            <person name="Haon M."/>
            <person name="Grisel S."/>
            <person name="Petersen M."/>
            <person name="Berrin J.G."/>
            <person name="Delaux P.M."/>
            <person name="Dal Grande F."/>
            <person name="Keller J."/>
        </authorList>
    </citation>
    <scope>NUCLEOTIDE SEQUENCE [LARGE SCALE GENOMIC DNA]</scope>
    <source>
        <strain evidence="18 19">SAG 2043</strain>
    </source>
</reference>
<dbReference type="PANTHER" id="PTHR45792:SF8">
    <property type="entry name" value="DIACYLGLYCEROL LIPASE-ALPHA"/>
    <property type="match status" value="1"/>
</dbReference>
<organism evidence="18 19">
    <name type="scientific">[Myrmecia] bisecta</name>
    <dbReference type="NCBI Taxonomy" id="41462"/>
    <lineage>
        <taxon>Eukaryota</taxon>
        <taxon>Viridiplantae</taxon>
        <taxon>Chlorophyta</taxon>
        <taxon>core chlorophytes</taxon>
        <taxon>Trebouxiophyceae</taxon>
        <taxon>Trebouxiales</taxon>
        <taxon>Trebouxiaceae</taxon>
        <taxon>Myrmecia</taxon>
    </lineage>
</organism>
<accession>A0AAW1R7C1</accession>
<feature type="region of interest" description="Disordered" evidence="15">
    <location>
        <begin position="1065"/>
        <end position="1104"/>
    </location>
</feature>
<dbReference type="EC" id="3.1.1.116" evidence="14"/>
<dbReference type="InterPro" id="IPR052214">
    <property type="entry name" value="DAG_Lipase-Related"/>
</dbReference>
<feature type="compositionally biased region" description="Low complexity" evidence="15">
    <location>
        <begin position="280"/>
        <end position="292"/>
    </location>
</feature>
<evidence type="ECO:0000259" key="17">
    <source>
        <dbReference type="Pfam" id="PF01764"/>
    </source>
</evidence>
<evidence type="ECO:0000256" key="7">
    <source>
        <dbReference type="ARBA" id="ARBA00022801"/>
    </source>
</evidence>
<feature type="compositionally biased region" description="Low complexity" evidence="15">
    <location>
        <begin position="769"/>
        <end position="783"/>
    </location>
</feature>
<evidence type="ECO:0000256" key="8">
    <source>
        <dbReference type="ARBA" id="ARBA00022837"/>
    </source>
</evidence>
<dbReference type="GO" id="GO:0046872">
    <property type="term" value="F:metal ion binding"/>
    <property type="evidence" value="ECO:0007669"/>
    <property type="project" value="UniProtKB-KW"/>
</dbReference>
<feature type="region of interest" description="Disordered" evidence="15">
    <location>
        <begin position="758"/>
        <end position="790"/>
    </location>
</feature>
<dbReference type="GO" id="GO:0005886">
    <property type="term" value="C:plasma membrane"/>
    <property type="evidence" value="ECO:0007669"/>
    <property type="project" value="UniProtKB-SubCell"/>
</dbReference>
<keyword evidence="19" id="KW-1185">Reference proteome</keyword>
<keyword evidence="6" id="KW-0479">Metal-binding</keyword>
<feature type="compositionally biased region" description="Basic and acidic residues" evidence="15">
    <location>
        <begin position="655"/>
        <end position="671"/>
    </location>
</feature>
<evidence type="ECO:0000256" key="5">
    <source>
        <dbReference type="ARBA" id="ARBA00022692"/>
    </source>
</evidence>
<feature type="compositionally biased region" description="Basic and acidic residues" evidence="15">
    <location>
        <begin position="1078"/>
        <end position="1087"/>
    </location>
</feature>
<keyword evidence="9" id="KW-0442">Lipid degradation</keyword>
<evidence type="ECO:0000256" key="15">
    <source>
        <dbReference type="SAM" id="MobiDB-lite"/>
    </source>
</evidence>
<keyword evidence="3" id="KW-1003">Cell membrane</keyword>
<feature type="region of interest" description="Disordered" evidence="15">
    <location>
        <begin position="279"/>
        <end position="410"/>
    </location>
</feature>
<comment type="caution">
    <text evidence="18">The sequence shown here is derived from an EMBL/GenBank/DDBJ whole genome shotgun (WGS) entry which is preliminary data.</text>
</comment>
<keyword evidence="12 16" id="KW-0472">Membrane</keyword>
<feature type="transmembrane region" description="Helical" evidence="16">
    <location>
        <begin position="142"/>
        <end position="165"/>
    </location>
</feature>
<feature type="compositionally biased region" description="Basic and acidic residues" evidence="15">
    <location>
        <begin position="338"/>
        <end position="356"/>
    </location>
</feature>
<dbReference type="Pfam" id="PF01764">
    <property type="entry name" value="Lipase_3"/>
    <property type="match status" value="1"/>
</dbReference>
<feature type="transmembrane region" description="Helical" evidence="16">
    <location>
        <begin position="20"/>
        <end position="44"/>
    </location>
</feature>
<comment type="catalytic activity">
    <reaction evidence="13">
        <text>a 1,2-diacyl-sn-glycerol + H2O = a 2-acylglycerol + a fatty acid + H(+)</text>
        <dbReference type="Rhea" id="RHEA:33275"/>
        <dbReference type="ChEBI" id="CHEBI:15377"/>
        <dbReference type="ChEBI" id="CHEBI:15378"/>
        <dbReference type="ChEBI" id="CHEBI:17389"/>
        <dbReference type="ChEBI" id="CHEBI:17815"/>
        <dbReference type="ChEBI" id="CHEBI:28868"/>
        <dbReference type="EC" id="3.1.1.116"/>
    </reaction>
    <physiologicalReaction direction="left-to-right" evidence="13">
        <dbReference type="Rhea" id="RHEA:33276"/>
    </physiologicalReaction>
</comment>
<evidence type="ECO:0000256" key="6">
    <source>
        <dbReference type="ARBA" id="ARBA00022723"/>
    </source>
</evidence>
<dbReference type="AlphaFoldDB" id="A0AAW1R7C1"/>
<dbReference type="GO" id="GO:0016298">
    <property type="term" value="F:lipase activity"/>
    <property type="evidence" value="ECO:0007669"/>
    <property type="project" value="TreeGrafter"/>
</dbReference>
<feature type="compositionally biased region" description="Polar residues" evidence="15">
    <location>
        <begin position="358"/>
        <end position="374"/>
    </location>
</feature>
<keyword evidence="5 16" id="KW-0812">Transmembrane</keyword>